<dbReference type="AlphaFoldDB" id="A0AAX4H6T8"/>
<sequence>MSNQANQILLELEKRYILPVIAFMLSRFMIGQRAAEAYRPIVQVIAGRIGNWFVQSIWKPNFIKDMEALLRHLGHTNLKDKHLAMPAVHQREACSIIKARIQKPGRKVVDADAMFLVLQFKTELGQIFIRSLHFSLLHKENDSFVRMILAGCAILQDMPLVQEEGELSKDFQARKECDEIFRALITPVGVAFLIAAGPDE</sequence>
<evidence type="ECO:0000313" key="2">
    <source>
        <dbReference type="Proteomes" id="UP001338582"/>
    </source>
</evidence>
<dbReference type="GeneID" id="88172580"/>
<keyword evidence="2" id="KW-1185">Reference proteome</keyword>
<proteinExistence type="predicted"/>
<accession>A0AAX4H6T8</accession>
<protein>
    <submittedName>
        <fullName evidence="1">Uncharacterized protein</fullName>
    </submittedName>
</protein>
<reference evidence="1 2" key="1">
    <citation type="submission" date="2023-10" db="EMBL/GenBank/DDBJ databases">
        <title>Draft Genome Sequence of Candida saopaulonensis from a very Premature Infant with Sepsis.</title>
        <authorList>
            <person name="Ning Y."/>
            <person name="Dai R."/>
            <person name="Xiao M."/>
            <person name="Xu Y."/>
            <person name="Yan Q."/>
            <person name="Zhang L."/>
        </authorList>
    </citation>
    <scope>NUCLEOTIDE SEQUENCE [LARGE SCALE GENOMIC DNA]</scope>
    <source>
        <strain evidence="1 2">19XY460</strain>
    </source>
</reference>
<gene>
    <name evidence="1" type="ORF">PUMCH_001515</name>
</gene>
<evidence type="ECO:0000313" key="1">
    <source>
        <dbReference type="EMBL" id="WPK24248.1"/>
    </source>
</evidence>
<name>A0AAX4H6T8_9ASCO</name>
<dbReference type="Proteomes" id="UP001338582">
    <property type="component" value="Chromosome 2"/>
</dbReference>
<dbReference type="RefSeq" id="XP_062876631.1">
    <property type="nucleotide sequence ID" value="XM_063020561.1"/>
</dbReference>
<dbReference type="KEGG" id="asau:88172580"/>
<organism evidence="1 2">
    <name type="scientific">Australozyma saopauloensis</name>
    <dbReference type="NCBI Taxonomy" id="291208"/>
    <lineage>
        <taxon>Eukaryota</taxon>
        <taxon>Fungi</taxon>
        <taxon>Dikarya</taxon>
        <taxon>Ascomycota</taxon>
        <taxon>Saccharomycotina</taxon>
        <taxon>Pichiomycetes</taxon>
        <taxon>Metschnikowiaceae</taxon>
        <taxon>Australozyma</taxon>
    </lineage>
</organism>
<dbReference type="EMBL" id="CP138895">
    <property type="protein sequence ID" value="WPK24248.1"/>
    <property type="molecule type" value="Genomic_DNA"/>
</dbReference>